<dbReference type="Proteomes" id="UP001605036">
    <property type="component" value="Unassembled WGS sequence"/>
</dbReference>
<dbReference type="EMBL" id="JBHFFA010000005">
    <property type="protein sequence ID" value="KAL2624186.1"/>
    <property type="molecule type" value="Genomic_DNA"/>
</dbReference>
<organism evidence="1 2">
    <name type="scientific">Riccia fluitans</name>
    <dbReference type="NCBI Taxonomy" id="41844"/>
    <lineage>
        <taxon>Eukaryota</taxon>
        <taxon>Viridiplantae</taxon>
        <taxon>Streptophyta</taxon>
        <taxon>Embryophyta</taxon>
        <taxon>Marchantiophyta</taxon>
        <taxon>Marchantiopsida</taxon>
        <taxon>Marchantiidae</taxon>
        <taxon>Marchantiales</taxon>
        <taxon>Ricciaceae</taxon>
        <taxon>Riccia</taxon>
    </lineage>
</organism>
<dbReference type="AlphaFoldDB" id="A0ABD1YBM7"/>
<name>A0ABD1YBM7_9MARC</name>
<comment type="caution">
    <text evidence="1">The sequence shown here is derived from an EMBL/GenBank/DDBJ whole genome shotgun (WGS) entry which is preliminary data.</text>
</comment>
<reference evidence="1 2" key="1">
    <citation type="submission" date="2024-09" db="EMBL/GenBank/DDBJ databases">
        <title>Chromosome-scale assembly of Riccia fluitans.</title>
        <authorList>
            <person name="Paukszto L."/>
            <person name="Sawicki J."/>
            <person name="Karawczyk K."/>
            <person name="Piernik-Szablinska J."/>
            <person name="Szczecinska M."/>
            <person name="Mazdziarz M."/>
        </authorList>
    </citation>
    <scope>NUCLEOTIDE SEQUENCE [LARGE SCALE GENOMIC DNA]</scope>
    <source>
        <strain evidence="1">Rf_01</strain>
        <tissue evidence="1">Aerial parts of the thallus</tissue>
    </source>
</reference>
<proteinExistence type="predicted"/>
<sequence>MLVVARTHDQRRTYNQQRVFAGLNVTQSRAHERTRLALDHCFVNLLISVLFLISDFACSDFDSCFKKSSSVRRSSLSNGSLALSLRETCIDPRPQIGNVVLSLGKKIVFFSV</sequence>
<gene>
    <name evidence="1" type="ORF">R1flu_008431</name>
</gene>
<evidence type="ECO:0000313" key="2">
    <source>
        <dbReference type="Proteomes" id="UP001605036"/>
    </source>
</evidence>
<evidence type="ECO:0000313" key="1">
    <source>
        <dbReference type="EMBL" id="KAL2624186.1"/>
    </source>
</evidence>
<keyword evidence="2" id="KW-1185">Reference proteome</keyword>
<protein>
    <submittedName>
        <fullName evidence="1">Uncharacterized protein</fullName>
    </submittedName>
</protein>
<accession>A0ABD1YBM7</accession>